<dbReference type="PANTHER" id="PTHR48467:SF1">
    <property type="entry name" value="GLUTAMATE SYNTHASE 1 [NADH], CHLOROPLASTIC-LIKE"/>
    <property type="match status" value="1"/>
</dbReference>
<comment type="cofactor">
    <cofactor evidence="1 6">
        <name>FAD</name>
        <dbReference type="ChEBI" id="CHEBI:57692"/>
    </cofactor>
</comment>
<organism evidence="9">
    <name type="scientific">Cyprideis torosa</name>
    <dbReference type="NCBI Taxonomy" id="163714"/>
    <lineage>
        <taxon>Eukaryota</taxon>
        <taxon>Metazoa</taxon>
        <taxon>Ecdysozoa</taxon>
        <taxon>Arthropoda</taxon>
        <taxon>Crustacea</taxon>
        <taxon>Oligostraca</taxon>
        <taxon>Ostracoda</taxon>
        <taxon>Podocopa</taxon>
        <taxon>Podocopida</taxon>
        <taxon>Cytherocopina</taxon>
        <taxon>Cytheroidea</taxon>
        <taxon>Cytherideidae</taxon>
        <taxon>Cyprideis</taxon>
    </lineage>
</organism>
<feature type="domain" description="FAD/NAD(P)-binding" evidence="8">
    <location>
        <begin position="32"/>
        <end position="322"/>
    </location>
</feature>
<reference evidence="9" key="1">
    <citation type="submission" date="2020-11" db="EMBL/GenBank/DDBJ databases">
        <authorList>
            <person name="Tran Van P."/>
        </authorList>
    </citation>
    <scope>NUCLEOTIDE SEQUENCE</scope>
</reference>
<dbReference type="GO" id="GO:0016491">
    <property type="term" value="F:oxidoreductase activity"/>
    <property type="evidence" value="ECO:0007669"/>
    <property type="project" value="UniProtKB-KW"/>
</dbReference>
<keyword evidence="3 6" id="KW-0274">FAD</keyword>
<feature type="binding site" evidence="6">
    <location>
        <begin position="327"/>
        <end position="329"/>
    </location>
    <ligand>
        <name>FAD</name>
        <dbReference type="ChEBI" id="CHEBI:57692"/>
    </ligand>
</feature>
<dbReference type="AlphaFoldDB" id="A0A7R8ZQJ1"/>
<keyword evidence="5" id="KW-0560">Oxidoreductase</keyword>
<dbReference type="PANTHER" id="PTHR48467">
    <property type="entry name" value="GLUTAMATE SYNTHASE 1 [NADH], CHLOROPLASTIC-LIKE"/>
    <property type="match status" value="1"/>
</dbReference>
<name>A0A7R8ZQJ1_9CRUS</name>
<feature type="binding site" evidence="6">
    <location>
        <position position="41"/>
    </location>
    <ligand>
        <name>FAD</name>
        <dbReference type="ChEBI" id="CHEBI:57692"/>
    </ligand>
</feature>
<evidence type="ECO:0000256" key="3">
    <source>
        <dbReference type="ARBA" id="ARBA00022827"/>
    </source>
</evidence>
<dbReference type="InterPro" id="IPR021163">
    <property type="entry name" value="Ferredox_Rdtase_adrenod"/>
</dbReference>
<evidence type="ECO:0000256" key="4">
    <source>
        <dbReference type="ARBA" id="ARBA00022857"/>
    </source>
</evidence>
<keyword evidence="4 7" id="KW-0521">NADP</keyword>
<dbReference type="SUPFAM" id="SSF51971">
    <property type="entry name" value="Nucleotide-binding domain"/>
    <property type="match status" value="2"/>
</dbReference>
<dbReference type="InterPro" id="IPR023753">
    <property type="entry name" value="FAD/NAD-binding_dom"/>
</dbReference>
<evidence type="ECO:0000256" key="6">
    <source>
        <dbReference type="PIRSR" id="PIRSR000362-1"/>
    </source>
</evidence>
<protein>
    <recommendedName>
        <fullName evidence="8">FAD/NAD(P)-binding domain-containing protein</fullName>
    </recommendedName>
</protein>
<dbReference type="Pfam" id="PF07992">
    <property type="entry name" value="Pyr_redox_2"/>
    <property type="match status" value="1"/>
</dbReference>
<dbReference type="OrthoDB" id="333024at2759"/>
<proteinExistence type="predicted"/>
<feature type="binding site" evidence="7">
    <location>
        <begin position="179"/>
        <end position="182"/>
    </location>
    <ligand>
        <name>NADP(+)</name>
        <dbReference type="ChEBI" id="CHEBI:58349"/>
    </ligand>
</feature>
<dbReference type="PRINTS" id="PR00419">
    <property type="entry name" value="ADXRDTASE"/>
</dbReference>
<evidence type="ECO:0000256" key="2">
    <source>
        <dbReference type="ARBA" id="ARBA00022630"/>
    </source>
</evidence>
<feature type="binding site" evidence="7">
    <location>
        <position position="327"/>
    </location>
    <ligand>
        <name>NADP(+)</name>
        <dbReference type="ChEBI" id="CHEBI:58349"/>
    </ligand>
</feature>
<evidence type="ECO:0000313" key="9">
    <source>
        <dbReference type="EMBL" id="CAD7233368.1"/>
    </source>
</evidence>
<feature type="binding site" evidence="6">
    <location>
        <position position="107"/>
    </location>
    <ligand>
        <name>FAD</name>
        <dbReference type="ChEBI" id="CHEBI:57692"/>
    </ligand>
</feature>
<evidence type="ECO:0000259" key="8">
    <source>
        <dbReference type="Pfam" id="PF07992"/>
    </source>
</evidence>
<keyword evidence="2" id="KW-0285">Flavoprotein</keyword>
<dbReference type="InterPro" id="IPR055275">
    <property type="entry name" value="Ferredox_Rdtase"/>
</dbReference>
<feature type="binding site" evidence="6">
    <location>
        <position position="320"/>
    </location>
    <ligand>
        <name>FAD</name>
        <dbReference type="ChEBI" id="CHEBI:57692"/>
    </ligand>
</feature>
<dbReference type="Gene3D" id="3.40.50.720">
    <property type="entry name" value="NAD(P)-binding Rossmann-like Domain"/>
    <property type="match status" value="2"/>
</dbReference>
<sequence length="419" mass="46720">MRFRQFLYLKQLSRPRLDKNEVLRGFCTHSSRVCIVGSGPAGFYTAQHILKASHSDASVDMLDRLPVPFGLVRFGVAPDHADVKNVTHTFQKVLEHERCSFRGNVRVGIDVDLQELRDAYTAVVLCHGSYEDRLLNIPGEDLGGVLSARAFVGWYNGDPEFKDENVDLTLGDTAVVIGHGNVALDVARILLTPVDTLALPRPRKRLTELMMSLVNSDSENGEKEWQLRFRLSPVEIRGRTHVSGVLFQPNRLLDKGGGSVEAVPAVEEEMELINCSHVFRSIGYKAAPIDSSVPFDDRKGIYLNEFGRITGQTGLYCSGWVQTGPVGVIVSTMNNAFNVASEVIHDLNSGQLAIRNSAQELWSRVERQGVQVTTLSDWLAIEAEEEKRGQQEGKPREKIVDLGEMMNVIKRARKQRKNN</sequence>
<accession>A0A7R8ZQJ1</accession>
<evidence type="ECO:0000256" key="7">
    <source>
        <dbReference type="PIRSR" id="PIRSR000362-2"/>
    </source>
</evidence>
<dbReference type="EMBL" id="OB666137">
    <property type="protein sequence ID" value="CAD7233368.1"/>
    <property type="molecule type" value="Genomic_DNA"/>
</dbReference>
<feature type="binding site" evidence="6">
    <location>
        <position position="71"/>
    </location>
    <ligand>
        <name>FAD</name>
        <dbReference type="ChEBI" id="CHEBI:57692"/>
    </ligand>
</feature>
<evidence type="ECO:0000256" key="5">
    <source>
        <dbReference type="ARBA" id="ARBA00023002"/>
    </source>
</evidence>
<evidence type="ECO:0000256" key="1">
    <source>
        <dbReference type="ARBA" id="ARBA00001974"/>
    </source>
</evidence>
<dbReference type="PIRSF" id="PIRSF000362">
    <property type="entry name" value="FNR"/>
    <property type="match status" value="1"/>
</dbReference>
<gene>
    <name evidence="9" type="ORF">CTOB1V02_LOCUS11190</name>
</gene>